<dbReference type="AlphaFoldDB" id="F0WR23"/>
<name>F0WR23_9STRA</name>
<dbReference type="HOGENOM" id="CLU_3054341_0_0_1"/>
<sequence length="54" mass="6321">MELERNGFVTLLFLDEILDPIKKRDSQTKMIKAKSKAFTRFDMTHSNCDILPFS</sequence>
<organism evidence="1">
    <name type="scientific">Albugo laibachii Nc14</name>
    <dbReference type="NCBI Taxonomy" id="890382"/>
    <lineage>
        <taxon>Eukaryota</taxon>
        <taxon>Sar</taxon>
        <taxon>Stramenopiles</taxon>
        <taxon>Oomycota</taxon>
        <taxon>Peronosporomycetes</taxon>
        <taxon>Albuginales</taxon>
        <taxon>Albuginaceae</taxon>
        <taxon>Albugo</taxon>
    </lineage>
</organism>
<dbReference type="EMBL" id="FR824252">
    <property type="protein sequence ID" value="CCA23783.1"/>
    <property type="molecule type" value="Genomic_DNA"/>
</dbReference>
<proteinExistence type="predicted"/>
<reference evidence="1" key="2">
    <citation type="submission" date="2011-02" db="EMBL/GenBank/DDBJ databases">
        <authorList>
            <person name="MacLean D."/>
        </authorList>
    </citation>
    <scope>NUCLEOTIDE SEQUENCE</scope>
</reference>
<gene>
    <name evidence="1" type="primary">AlNc14C207G8831</name>
    <name evidence="1" type="ORF">ALNC14_099270</name>
</gene>
<reference evidence="1" key="1">
    <citation type="journal article" date="2011" name="PLoS Biol.">
        <title>Gene gain and loss during evolution of obligate parasitism in the white rust pathogen of Arabidopsis thaliana.</title>
        <authorList>
            <person name="Kemen E."/>
            <person name="Gardiner A."/>
            <person name="Schultz-Larsen T."/>
            <person name="Kemen A.C."/>
            <person name="Balmuth A.L."/>
            <person name="Robert-Seilaniantz A."/>
            <person name="Bailey K."/>
            <person name="Holub E."/>
            <person name="Studholme D.J."/>
            <person name="Maclean D."/>
            <person name="Jones J.D."/>
        </authorList>
    </citation>
    <scope>NUCLEOTIDE SEQUENCE</scope>
</reference>
<protein>
    <submittedName>
        <fullName evidence="1">AlNc14C207G8831 protein</fullName>
    </submittedName>
</protein>
<accession>F0WR23</accession>
<evidence type="ECO:0000313" key="1">
    <source>
        <dbReference type="EMBL" id="CCA23783.1"/>
    </source>
</evidence>